<dbReference type="Proteomes" id="UP000749559">
    <property type="component" value="Unassembled WGS sequence"/>
</dbReference>
<dbReference type="PANTHER" id="PTHR46780">
    <property type="entry name" value="PROTEIN EVA-1"/>
    <property type="match status" value="1"/>
</dbReference>
<feature type="domain" description="SUEL-type lectin" evidence="2">
    <location>
        <begin position="86"/>
        <end position="181"/>
    </location>
</feature>
<evidence type="ECO:0000313" key="4">
    <source>
        <dbReference type="Proteomes" id="UP000749559"/>
    </source>
</evidence>
<feature type="signal peptide" evidence="1">
    <location>
        <begin position="1"/>
        <end position="18"/>
    </location>
</feature>
<dbReference type="Gene3D" id="2.60.120.740">
    <property type="match status" value="1"/>
</dbReference>
<keyword evidence="4" id="KW-1185">Reference proteome</keyword>
<dbReference type="Pfam" id="PF02140">
    <property type="entry name" value="SUEL_Lectin"/>
    <property type="match status" value="1"/>
</dbReference>
<keyword evidence="1" id="KW-0732">Signal</keyword>
<dbReference type="CDD" id="cd22827">
    <property type="entry name" value="Gal_Rha_Lectin_SUL-I-like"/>
    <property type="match status" value="1"/>
</dbReference>
<accession>A0A8S4QBV0</accession>
<dbReference type="PROSITE" id="PS50228">
    <property type="entry name" value="SUEL_LECTIN"/>
    <property type="match status" value="1"/>
</dbReference>
<name>A0A8S4QBV0_OWEFU</name>
<proteinExistence type="predicted"/>
<dbReference type="AlphaFoldDB" id="A0A8S4QBV0"/>
<gene>
    <name evidence="3" type="ORF">OFUS_LOCUS25839</name>
</gene>
<evidence type="ECO:0000256" key="1">
    <source>
        <dbReference type="SAM" id="SignalP"/>
    </source>
</evidence>
<comment type="caution">
    <text evidence="3">The sequence shown here is derived from an EMBL/GenBank/DDBJ whole genome shotgun (WGS) entry which is preliminary data.</text>
</comment>
<reference evidence="3" key="1">
    <citation type="submission" date="2022-03" db="EMBL/GenBank/DDBJ databases">
        <authorList>
            <person name="Martin C."/>
        </authorList>
    </citation>
    <scope>NUCLEOTIDE SEQUENCE</scope>
</reference>
<dbReference type="OrthoDB" id="6120134at2759"/>
<evidence type="ECO:0000313" key="3">
    <source>
        <dbReference type="EMBL" id="CAH1802125.1"/>
    </source>
</evidence>
<protein>
    <recommendedName>
        <fullName evidence="2">SUEL-type lectin domain-containing protein</fullName>
    </recommendedName>
</protein>
<dbReference type="EMBL" id="CAIIXF020000012">
    <property type="protein sequence ID" value="CAH1802125.1"/>
    <property type="molecule type" value="Genomic_DNA"/>
</dbReference>
<dbReference type="InterPro" id="IPR000922">
    <property type="entry name" value="Lectin_gal-bd_dom"/>
</dbReference>
<dbReference type="InterPro" id="IPR043159">
    <property type="entry name" value="Lectin_gal-bd_sf"/>
</dbReference>
<organism evidence="3 4">
    <name type="scientific">Owenia fusiformis</name>
    <name type="common">Polychaete worm</name>
    <dbReference type="NCBI Taxonomy" id="6347"/>
    <lineage>
        <taxon>Eukaryota</taxon>
        <taxon>Metazoa</taxon>
        <taxon>Spiralia</taxon>
        <taxon>Lophotrochozoa</taxon>
        <taxon>Annelida</taxon>
        <taxon>Polychaeta</taxon>
        <taxon>Sedentaria</taxon>
        <taxon>Canalipalpata</taxon>
        <taxon>Sabellida</taxon>
        <taxon>Oweniida</taxon>
        <taxon>Oweniidae</taxon>
        <taxon>Owenia</taxon>
    </lineage>
</organism>
<feature type="chain" id="PRO_5035908938" description="SUEL-type lectin domain-containing protein" evidence="1">
    <location>
        <begin position="19"/>
        <end position="212"/>
    </location>
</feature>
<sequence>MSVLNILIVFWGICYLTGVDVLAADNCPPEAPFVNCTVSNPCSFSEAICPQDPTARCRPDYCGGCIARFYDDLNNELHCEQDFNVICEVKNNTVGCLAPPGSTMHITYANYGRKDNTTCQHVFDDKDYHFDTNCQSEKSTMKIVKALCEGKPSCHLRALNSIYGDPCPGVYKYLEVDFICVFQVGNANINRQASVVGLVSYAVLLLSYNSII</sequence>
<dbReference type="GO" id="GO:0030246">
    <property type="term" value="F:carbohydrate binding"/>
    <property type="evidence" value="ECO:0007669"/>
    <property type="project" value="InterPro"/>
</dbReference>
<evidence type="ECO:0000259" key="2">
    <source>
        <dbReference type="PROSITE" id="PS50228"/>
    </source>
</evidence>